<keyword evidence="1" id="KW-0614">Plasmid</keyword>
<reference evidence="1" key="1">
    <citation type="journal article" date="2021" name="PeerJ">
        <title>A comparison of fourteen fully characterized mammalian-associated Campylobacter fetus isolates suggests that loss of defense mechanisms contribute to high genomic plasticity and subspecies evolution.</title>
        <authorList>
            <person name="Nadin-Davis S.A."/>
            <person name="Chmara J."/>
            <person name="Carrillo C.D."/>
            <person name="Amoako K."/>
            <person name="Goji N."/>
            <person name="Duceppe M.O."/>
            <person name="Devenish J."/>
        </authorList>
    </citation>
    <scope>NUCLEOTIDE SEQUENCE</scope>
    <source>
        <plasmid evidence="1">pCFVi_ADRI545_P1</plasmid>
    </source>
</reference>
<dbReference type="PROSITE" id="PS51257">
    <property type="entry name" value="PROKAR_LIPOPROTEIN"/>
    <property type="match status" value="1"/>
</dbReference>
<evidence type="ECO:0008006" key="2">
    <source>
        <dbReference type="Google" id="ProtNLM"/>
    </source>
</evidence>
<geneLocation type="plasmid" evidence="1">
    <name>pCFVi_ADRI545_P1</name>
</geneLocation>
<protein>
    <recommendedName>
        <fullName evidence="2">Lipoprotein</fullName>
    </recommendedName>
</protein>
<dbReference type="RefSeq" id="WP_010400644.1">
    <property type="nucleotide sequence ID" value="NZ_CP059438.1"/>
</dbReference>
<accession>A0A7D7L2M7</accession>
<dbReference type="AlphaFoldDB" id="A0A7D7L2M7"/>
<dbReference type="EMBL" id="CP059438">
    <property type="protein sequence ID" value="QMS62033.1"/>
    <property type="molecule type" value="Genomic_DNA"/>
</dbReference>
<organism evidence="1">
    <name type="scientific">Campylobacter fetus</name>
    <dbReference type="NCBI Taxonomy" id="196"/>
    <lineage>
        <taxon>Bacteria</taxon>
        <taxon>Pseudomonadati</taxon>
        <taxon>Campylobacterota</taxon>
        <taxon>Epsilonproteobacteria</taxon>
        <taxon>Campylobacterales</taxon>
        <taxon>Campylobacteraceae</taxon>
        <taxon>Campylobacter</taxon>
    </lineage>
</organism>
<proteinExistence type="predicted"/>
<gene>
    <name evidence="1" type="ORF">GZ988_010760</name>
</gene>
<sequence>MKNLSKVVLGALVAVIFIGCGEEAKFGDKEYTHDYLNDKVNAKTLVELVEFCEANKNANLSTIQMKNCELGSFIKHKKNQRWSLLTGDNEPTEWEKLVQQYGSKK</sequence>
<evidence type="ECO:0000313" key="1">
    <source>
        <dbReference type="EMBL" id="QMS62033.1"/>
    </source>
</evidence>
<name>A0A7D7L2M7_CAMFE</name>